<dbReference type="AlphaFoldDB" id="A0A6A6XIU4"/>
<gene>
    <name evidence="1" type="ORF">K505DRAFT_3522</name>
</gene>
<evidence type="ECO:0000313" key="1">
    <source>
        <dbReference type="EMBL" id="KAF2796114.1"/>
    </source>
</evidence>
<dbReference type="EMBL" id="MU001839">
    <property type="protein sequence ID" value="KAF2796114.1"/>
    <property type="molecule type" value="Genomic_DNA"/>
</dbReference>
<keyword evidence="2" id="KW-1185">Reference proteome</keyword>
<sequence length="174" mass="19347">MAHAWDRAGVLAGPPAPQFPSSESRLASSPLATAIALEITRVQGLWYSRRAVHVCLEVLSTEGMNIEYTVRREGGVGVPKGVWPRLRESPRSARCTIALCSRRASPHQCCLCLPCCGHRGRWRRRRRVHVGPWCPRFPFSPTATWSREGRRSPGCGHRREGLGRVGRLGHVTPP</sequence>
<dbReference type="Proteomes" id="UP000799757">
    <property type="component" value="Unassembled WGS sequence"/>
</dbReference>
<evidence type="ECO:0000313" key="2">
    <source>
        <dbReference type="Proteomes" id="UP000799757"/>
    </source>
</evidence>
<name>A0A6A6XIU4_9PLEO</name>
<reference evidence="1" key="1">
    <citation type="journal article" date="2020" name="Stud. Mycol.">
        <title>101 Dothideomycetes genomes: a test case for predicting lifestyles and emergence of pathogens.</title>
        <authorList>
            <person name="Haridas S."/>
            <person name="Albert R."/>
            <person name="Binder M."/>
            <person name="Bloem J."/>
            <person name="Labutti K."/>
            <person name="Salamov A."/>
            <person name="Andreopoulos B."/>
            <person name="Baker S."/>
            <person name="Barry K."/>
            <person name="Bills G."/>
            <person name="Bluhm B."/>
            <person name="Cannon C."/>
            <person name="Castanera R."/>
            <person name="Culley D."/>
            <person name="Daum C."/>
            <person name="Ezra D."/>
            <person name="Gonzalez J."/>
            <person name="Henrissat B."/>
            <person name="Kuo A."/>
            <person name="Liang C."/>
            <person name="Lipzen A."/>
            <person name="Lutzoni F."/>
            <person name="Magnuson J."/>
            <person name="Mondo S."/>
            <person name="Nolan M."/>
            <person name="Ohm R."/>
            <person name="Pangilinan J."/>
            <person name="Park H.-J."/>
            <person name="Ramirez L."/>
            <person name="Alfaro M."/>
            <person name="Sun H."/>
            <person name="Tritt A."/>
            <person name="Yoshinaga Y."/>
            <person name="Zwiers L.-H."/>
            <person name="Turgeon B."/>
            <person name="Goodwin S."/>
            <person name="Spatafora J."/>
            <person name="Crous P."/>
            <person name="Grigoriev I."/>
        </authorList>
    </citation>
    <scope>NUCLEOTIDE SEQUENCE</scope>
    <source>
        <strain evidence="1">CBS 109.77</strain>
    </source>
</reference>
<protein>
    <submittedName>
        <fullName evidence="1">Uncharacterized protein</fullName>
    </submittedName>
</protein>
<accession>A0A6A6XIU4</accession>
<organism evidence="1 2">
    <name type="scientific">Melanomma pulvis-pyrius CBS 109.77</name>
    <dbReference type="NCBI Taxonomy" id="1314802"/>
    <lineage>
        <taxon>Eukaryota</taxon>
        <taxon>Fungi</taxon>
        <taxon>Dikarya</taxon>
        <taxon>Ascomycota</taxon>
        <taxon>Pezizomycotina</taxon>
        <taxon>Dothideomycetes</taxon>
        <taxon>Pleosporomycetidae</taxon>
        <taxon>Pleosporales</taxon>
        <taxon>Melanommataceae</taxon>
        <taxon>Melanomma</taxon>
    </lineage>
</organism>
<proteinExistence type="predicted"/>